<evidence type="ECO:0000313" key="4">
    <source>
        <dbReference type="EMBL" id="KAB8288645.1"/>
    </source>
</evidence>
<feature type="signal peptide" evidence="2">
    <location>
        <begin position="1"/>
        <end position="31"/>
    </location>
</feature>
<reference evidence="5 6" key="1">
    <citation type="submission" date="2019-10" db="EMBL/GenBank/DDBJ databases">
        <title>Bifidobacterium from non-human primates.</title>
        <authorList>
            <person name="Modesto M."/>
        </authorList>
    </citation>
    <scope>NUCLEOTIDE SEQUENCE [LARGE SCALE GENOMIC DNA]</scope>
    <source>
        <strain evidence="5 6">TREM</strain>
    </source>
</reference>
<reference evidence="4 7" key="2">
    <citation type="submission" date="2019-10" db="EMBL/GenBank/DDBJ databases">
        <title>Characterization of the phylogenetic diversity of two novel species belonging to the genus Bifidobacterium: Bifidobacterium cebidarum sp. nov. and Bifidobacterium leontopitheci sp. nov.</title>
        <authorList>
            <person name="Lugli G.A."/>
            <person name="Duranti S."/>
            <person name="Milani C."/>
            <person name="Turroni F."/>
            <person name="Ventura M."/>
        </authorList>
    </citation>
    <scope>NUCLEOTIDE SEQUENCE [LARGE SCALE GENOMIC DNA]</scope>
    <source>
        <strain evidence="4 7">DSM 100688</strain>
    </source>
</reference>
<feature type="domain" description="SLH" evidence="3">
    <location>
        <begin position="182"/>
        <end position="245"/>
    </location>
</feature>
<evidence type="ECO:0000313" key="5">
    <source>
        <dbReference type="EMBL" id="NEG71491.1"/>
    </source>
</evidence>
<gene>
    <name evidence="4" type="ORF">DSM100688_0647</name>
    <name evidence="5" type="ORF">GFD24_04510</name>
</gene>
<dbReference type="EMBL" id="WBSM01000002">
    <property type="protein sequence ID" value="KAB8288645.1"/>
    <property type="molecule type" value="Genomic_DNA"/>
</dbReference>
<dbReference type="InterPro" id="IPR001119">
    <property type="entry name" value="SLH_dom"/>
</dbReference>
<feature type="domain" description="SLH" evidence="3">
    <location>
        <begin position="53"/>
        <end position="120"/>
    </location>
</feature>
<dbReference type="PROSITE" id="PS51272">
    <property type="entry name" value="SLH"/>
    <property type="match status" value="3"/>
</dbReference>
<evidence type="ECO:0000256" key="1">
    <source>
        <dbReference type="ARBA" id="ARBA00022737"/>
    </source>
</evidence>
<dbReference type="Pfam" id="PF00395">
    <property type="entry name" value="SLH"/>
    <property type="match status" value="3"/>
</dbReference>
<evidence type="ECO:0000313" key="6">
    <source>
        <dbReference type="Proteomes" id="UP000469943"/>
    </source>
</evidence>
<proteinExistence type="predicted"/>
<feature type="domain" description="SLH" evidence="3">
    <location>
        <begin position="122"/>
        <end position="181"/>
    </location>
</feature>
<dbReference type="EMBL" id="WHZX01000002">
    <property type="protein sequence ID" value="NEG71491.1"/>
    <property type="molecule type" value="Genomic_DNA"/>
</dbReference>
<dbReference type="PANTHER" id="PTHR22870">
    <property type="entry name" value="REGULATOR OF CHROMOSOME CONDENSATION"/>
    <property type="match status" value="1"/>
</dbReference>
<dbReference type="OrthoDB" id="9796385at2"/>
<dbReference type="PANTHER" id="PTHR22870:SF408">
    <property type="entry name" value="OS09G0560450 PROTEIN"/>
    <property type="match status" value="1"/>
</dbReference>
<keyword evidence="2" id="KW-0732">Signal</keyword>
<keyword evidence="7" id="KW-1185">Reference proteome</keyword>
<keyword evidence="1" id="KW-0677">Repeat</keyword>
<dbReference type="SUPFAM" id="SSF50985">
    <property type="entry name" value="RCC1/BLIP-II"/>
    <property type="match status" value="2"/>
</dbReference>
<sequence length="797" mass="86049">MAGLRNGAWYVLRRVWGVVCASAMLSSVAVASPTVALADDDAAGASMVGDARAASSFVDVNTRTPHADSIAWLAKSGISSGWTRADGRKEFRPANEVTRQDMAAFLYRLAGSPKFDEKQNPFADVTKDTPHYKEILWLAATGISTGWPDHTFRGMDTVKRQDMAAFLHRLADYRKAKPKLGNAISFKDVNASTPHRADIIWLTRTGVTTGWKNGTFRGMNAVIRQDMAAFLQRMKTNVLDAKSSDVKPAVSAKIREAGDGWAIDRDGYLWTWGDNEYGQVGDGTTNTRLTPYKVQGPKNVKTYNDGYDGHYVTRYAITANGELWTWGDNSYGQVGNGGKTGIGTDSWLTPYKVPLPMAVKDAEIRNGAMYAVTVDGRLWAWGDNLYGQLGDPSAGEGQTTPHQVPGLTGVTLMDAPLNVLTMFVTTGDGSLWAWGDGGAGTVGDGHSGELRKDCLYACPYYRATPYRVPGPTHVRRIMADDMGFTVYAIDGDGNLWAWGNNHNGEIGDGTRQGDDDGSHATPYKVQGPTHVRSVTVGGSGFQVVLAVDGDGGVWTWGSGANGQLGNGDYVLYQLTPYKVQGPTNVGSASVDGMGTAYAVDGAGDLWLWGRWGDRLASGYGDDALAPLKVPDLHGVTSAVTDGFGMMSVTTRDGALWRWGRNDRGQVGDGTKTDWRRTPYRLNDLTGVSASDNGLLTQSSTVNHAISGDGNLWTWGQGLYGEVGDGSTKNRLAPYKVSGPAKVKQVMYHEHSLFDTVAYTVYALTEDGNLWSWGYNKEGAVGDGTTTNRLTPYKLQFK</sequence>
<evidence type="ECO:0000259" key="3">
    <source>
        <dbReference type="PROSITE" id="PS51272"/>
    </source>
</evidence>
<feature type="chain" id="PRO_5038251646" evidence="2">
    <location>
        <begin position="32"/>
        <end position="797"/>
    </location>
</feature>
<dbReference type="InterPro" id="IPR051210">
    <property type="entry name" value="Ub_ligase/GEF_domain"/>
</dbReference>
<evidence type="ECO:0000256" key="2">
    <source>
        <dbReference type="SAM" id="SignalP"/>
    </source>
</evidence>
<organism evidence="4 7">
    <name type="scientific">Bifidobacterium ramosum</name>
    <dbReference type="NCBI Taxonomy" id="1798158"/>
    <lineage>
        <taxon>Bacteria</taxon>
        <taxon>Bacillati</taxon>
        <taxon>Actinomycetota</taxon>
        <taxon>Actinomycetes</taxon>
        <taxon>Bifidobacteriales</taxon>
        <taxon>Bifidobacteriaceae</taxon>
        <taxon>Bifidobacterium</taxon>
    </lineage>
</organism>
<dbReference type="AlphaFoldDB" id="A0A6L4X3P3"/>
<evidence type="ECO:0000313" key="7">
    <source>
        <dbReference type="Proteomes" id="UP000482084"/>
    </source>
</evidence>
<dbReference type="Gene3D" id="2.130.10.30">
    <property type="entry name" value="Regulator of chromosome condensation 1/beta-lactamase-inhibitor protein II"/>
    <property type="match status" value="3"/>
</dbReference>
<dbReference type="Pfam" id="PF00415">
    <property type="entry name" value="RCC1"/>
    <property type="match status" value="7"/>
</dbReference>
<dbReference type="Proteomes" id="UP000469943">
    <property type="component" value="Unassembled WGS sequence"/>
</dbReference>
<dbReference type="InterPro" id="IPR009091">
    <property type="entry name" value="RCC1/BLIP-II"/>
</dbReference>
<dbReference type="Proteomes" id="UP000482084">
    <property type="component" value="Unassembled WGS sequence"/>
</dbReference>
<dbReference type="PRINTS" id="PR00633">
    <property type="entry name" value="RCCNDNSATION"/>
</dbReference>
<protein>
    <submittedName>
        <fullName evidence="4">Chromosome condensation regulator</fullName>
    </submittedName>
</protein>
<accession>A0A6L4X3P3</accession>
<dbReference type="InterPro" id="IPR000408">
    <property type="entry name" value="Reg_chr_condens"/>
</dbReference>
<dbReference type="PROSITE" id="PS50012">
    <property type="entry name" value="RCC1_3"/>
    <property type="match status" value="6"/>
</dbReference>
<comment type="caution">
    <text evidence="4">The sequence shown here is derived from an EMBL/GenBank/DDBJ whole genome shotgun (WGS) entry which is preliminary data.</text>
</comment>
<name>A0A6L4X3P3_9BIFI</name>